<evidence type="ECO:0000256" key="1">
    <source>
        <dbReference type="ARBA" id="ARBA00005964"/>
    </source>
</evidence>
<keyword evidence="4" id="KW-0812">Transmembrane</keyword>
<feature type="domain" description="Carboxylesterase type B" evidence="5">
    <location>
        <begin position="130"/>
        <end position="634"/>
    </location>
</feature>
<protein>
    <recommendedName>
        <fullName evidence="3">Carboxylic ester hydrolase</fullName>
        <ecNumber evidence="3">3.1.1.-</ecNumber>
    </recommendedName>
</protein>
<evidence type="ECO:0000256" key="2">
    <source>
        <dbReference type="ARBA" id="ARBA00022801"/>
    </source>
</evidence>
<dbReference type="SUPFAM" id="SSF53474">
    <property type="entry name" value="alpha/beta-Hydrolases"/>
    <property type="match status" value="1"/>
</dbReference>
<dbReference type="PANTHER" id="PTHR11559">
    <property type="entry name" value="CARBOXYLESTERASE"/>
    <property type="match status" value="1"/>
</dbReference>
<dbReference type="PROSITE" id="PS00122">
    <property type="entry name" value="CARBOXYLESTERASE_B_1"/>
    <property type="match status" value="1"/>
</dbReference>
<feature type="transmembrane region" description="Helical" evidence="4">
    <location>
        <begin position="42"/>
        <end position="61"/>
    </location>
</feature>
<dbReference type="InterPro" id="IPR029058">
    <property type="entry name" value="AB_hydrolase_fold"/>
</dbReference>
<dbReference type="EC" id="3.1.1.-" evidence="3"/>
<dbReference type="RefSeq" id="WP_357984237.1">
    <property type="nucleotide sequence ID" value="NZ_JBFAIH010000019.1"/>
</dbReference>
<keyword evidence="7" id="KW-1185">Reference proteome</keyword>
<evidence type="ECO:0000259" key="5">
    <source>
        <dbReference type="Pfam" id="PF00135"/>
    </source>
</evidence>
<dbReference type="InterPro" id="IPR002018">
    <property type="entry name" value="CarbesteraseB"/>
</dbReference>
<dbReference type="Gene3D" id="3.40.50.1820">
    <property type="entry name" value="alpha/beta hydrolase"/>
    <property type="match status" value="1"/>
</dbReference>
<dbReference type="InterPro" id="IPR050309">
    <property type="entry name" value="Type-B_Carboxylest/Lipase"/>
</dbReference>
<name>A0ABV3FFP5_9NOCA</name>
<keyword evidence="2 3" id="KW-0378">Hydrolase</keyword>
<feature type="transmembrane region" description="Helical" evidence="4">
    <location>
        <begin position="67"/>
        <end position="86"/>
    </location>
</feature>
<dbReference type="Pfam" id="PF00135">
    <property type="entry name" value="COesterase"/>
    <property type="match status" value="1"/>
</dbReference>
<evidence type="ECO:0000256" key="4">
    <source>
        <dbReference type="SAM" id="Phobius"/>
    </source>
</evidence>
<dbReference type="EMBL" id="JBFAIH010000019">
    <property type="protein sequence ID" value="MEV0366373.1"/>
    <property type="molecule type" value="Genomic_DNA"/>
</dbReference>
<evidence type="ECO:0000256" key="3">
    <source>
        <dbReference type="RuleBase" id="RU361235"/>
    </source>
</evidence>
<evidence type="ECO:0000313" key="6">
    <source>
        <dbReference type="EMBL" id="MEV0366373.1"/>
    </source>
</evidence>
<sequence>MSGSNRYEWLQDLVAQVKEFVRPFAREPRTVAPRPNAPWRSAWSWVSRALLAVLAALLLWLNRSPWWGWSLVALLFAALVVTAKWWPRRGVLLRVGAWLVAAVVVCGAAVLAHPAPQVRVAGGDDPRPSELVATREGPVTGVRNDAGTVEIFAGIPYAQPPVGDLRWRPPRPPRPRTEVLAADRFSAAPVQGTSTFFTRALSQIADVPLENTLLNPYPVSEDSLYLNIWRPIAPTAQQLPVLVYIPGGGFATGSGALPLYDGEALASSGEVIIVTINYRLGVLDFLSHPELAAEAGYGASGNYGILDQIAALDWIGQNVAAFGGDPDRVTVAGQSAGGESVCLLGATPLAEGLVDGIIGASGACMGTTGDTENGDQADTRAVAEDAGRRLARELGGTTIDQMRRMPVDKITRAAAAVGPHWRPSIDGHLVDRSPAQIYADGDQLDVPLLVGSNTDESSLALAAPPDTDVDSYQASAREKYGQDAERFLNLYPGGTEEQVLDSMLRSQTDQAMTRAMHQWAHLQTQTGRAPAYPYFFTHTPPDKGLERYGAYHGAEVTYAYDTLGNDGDADYGPVDYRPRDQMRGYWLNFVRHGDPNGPGLPAWPTVRHTPGQVMELGTDSGMAPRPRPDAVDFWMSYDGPIP</sequence>
<comment type="similarity">
    <text evidence="1 3">Belongs to the type-B carboxylesterase/lipase family.</text>
</comment>
<organism evidence="6 7">
    <name type="scientific">Nocardia fusca</name>
    <dbReference type="NCBI Taxonomy" id="941183"/>
    <lineage>
        <taxon>Bacteria</taxon>
        <taxon>Bacillati</taxon>
        <taxon>Actinomycetota</taxon>
        <taxon>Actinomycetes</taxon>
        <taxon>Mycobacteriales</taxon>
        <taxon>Nocardiaceae</taxon>
        <taxon>Nocardia</taxon>
    </lineage>
</organism>
<keyword evidence="4" id="KW-1133">Transmembrane helix</keyword>
<proteinExistence type="inferred from homology"/>
<gene>
    <name evidence="6" type="ORF">AB0H72_27105</name>
</gene>
<dbReference type="Proteomes" id="UP001551658">
    <property type="component" value="Unassembled WGS sequence"/>
</dbReference>
<dbReference type="InterPro" id="IPR019826">
    <property type="entry name" value="Carboxylesterase_B_AS"/>
</dbReference>
<evidence type="ECO:0000313" key="7">
    <source>
        <dbReference type="Proteomes" id="UP001551658"/>
    </source>
</evidence>
<feature type="transmembrane region" description="Helical" evidence="4">
    <location>
        <begin position="91"/>
        <end position="112"/>
    </location>
</feature>
<comment type="caution">
    <text evidence="6">The sequence shown here is derived from an EMBL/GenBank/DDBJ whole genome shotgun (WGS) entry which is preliminary data.</text>
</comment>
<reference evidence="6 7" key="1">
    <citation type="submission" date="2024-06" db="EMBL/GenBank/DDBJ databases">
        <title>The Natural Products Discovery Center: Release of the First 8490 Sequenced Strains for Exploring Actinobacteria Biosynthetic Diversity.</title>
        <authorList>
            <person name="Kalkreuter E."/>
            <person name="Kautsar S.A."/>
            <person name="Yang D."/>
            <person name="Bader C.D."/>
            <person name="Teijaro C.N."/>
            <person name="Fluegel L."/>
            <person name="Davis C.M."/>
            <person name="Simpson J.R."/>
            <person name="Lauterbach L."/>
            <person name="Steele A.D."/>
            <person name="Gui C."/>
            <person name="Meng S."/>
            <person name="Li G."/>
            <person name="Viehrig K."/>
            <person name="Ye F."/>
            <person name="Su P."/>
            <person name="Kiefer A.F."/>
            <person name="Nichols A."/>
            <person name="Cepeda A.J."/>
            <person name="Yan W."/>
            <person name="Fan B."/>
            <person name="Jiang Y."/>
            <person name="Adhikari A."/>
            <person name="Zheng C.-J."/>
            <person name="Schuster L."/>
            <person name="Cowan T.M."/>
            <person name="Smanski M.J."/>
            <person name="Chevrette M.G."/>
            <person name="De Carvalho L.P.S."/>
            <person name="Shen B."/>
        </authorList>
    </citation>
    <scope>NUCLEOTIDE SEQUENCE [LARGE SCALE GENOMIC DNA]</scope>
    <source>
        <strain evidence="6 7">NPDC050671</strain>
    </source>
</reference>
<keyword evidence="4" id="KW-0472">Membrane</keyword>
<accession>A0ABV3FFP5</accession>